<organism evidence="2 3">
    <name type="scientific">Phytophthora fragariaefolia</name>
    <dbReference type="NCBI Taxonomy" id="1490495"/>
    <lineage>
        <taxon>Eukaryota</taxon>
        <taxon>Sar</taxon>
        <taxon>Stramenopiles</taxon>
        <taxon>Oomycota</taxon>
        <taxon>Peronosporomycetes</taxon>
        <taxon>Peronosporales</taxon>
        <taxon>Peronosporaceae</taxon>
        <taxon>Phytophthora</taxon>
    </lineage>
</organism>
<reference evidence="2" key="1">
    <citation type="submission" date="2023-04" db="EMBL/GenBank/DDBJ databases">
        <title>Phytophthora fragariaefolia NBRC 109709.</title>
        <authorList>
            <person name="Ichikawa N."/>
            <person name="Sato H."/>
            <person name="Tonouchi N."/>
        </authorList>
    </citation>
    <scope>NUCLEOTIDE SEQUENCE</scope>
    <source>
        <strain evidence="2">NBRC 109709</strain>
    </source>
</reference>
<dbReference type="EMBL" id="BSXT01018931">
    <property type="protein sequence ID" value="GMG16346.1"/>
    <property type="molecule type" value="Genomic_DNA"/>
</dbReference>
<dbReference type="AlphaFoldDB" id="A0A9W6YM80"/>
<evidence type="ECO:0000313" key="2">
    <source>
        <dbReference type="EMBL" id="GMG16346.1"/>
    </source>
</evidence>
<protein>
    <submittedName>
        <fullName evidence="2">Unnamed protein product</fullName>
    </submittedName>
</protein>
<keyword evidence="3" id="KW-1185">Reference proteome</keyword>
<accession>A0A9W6YM80</accession>
<proteinExistence type="predicted"/>
<comment type="caution">
    <text evidence="2">The sequence shown here is derived from an EMBL/GenBank/DDBJ whole genome shotgun (WGS) entry which is preliminary data.</text>
</comment>
<feature type="compositionally biased region" description="Basic and acidic residues" evidence="1">
    <location>
        <begin position="172"/>
        <end position="182"/>
    </location>
</feature>
<feature type="compositionally biased region" description="Polar residues" evidence="1">
    <location>
        <begin position="113"/>
        <end position="124"/>
    </location>
</feature>
<feature type="region of interest" description="Disordered" evidence="1">
    <location>
        <begin position="88"/>
        <end position="132"/>
    </location>
</feature>
<gene>
    <name evidence="2" type="ORF">Pfra01_002972800</name>
</gene>
<feature type="region of interest" description="Disordered" evidence="1">
    <location>
        <begin position="164"/>
        <end position="192"/>
    </location>
</feature>
<evidence type="ECO:0000313" key="3">
    <source>
        <dbReference type="Proteomes" id="UP001165121"/>
    </source>
</evidence>
<sequence length="332" mass="38026">MTEDTMTVDYNGHQFVVSTSQASPVPPIAGLLLQYTEFNLNEWSHDDLEELQMTITNRVLERNEETTSNAIKDVIHGALDEETFEMTEPDANLTSNSNPARHLQVKRTRDNSDSLSVEKQNQSSQKHRRVSYHSALDKDASIVELLRDDPDLLNHFLKIRQSSASRSSTRASTDDKCSDAGARHSAVQTSDQPSKYAFTPRQDKQHIHDQITAEGHILLLLFVIWFGRTLQISRCLHKSIWHSLWFEGVEYGFSHGIIDVVAINPRARRSWVKLWSVEPNDTTSLDDFLSTLPKFIRQKNDPLRCQLDHIDHDEDDQLLTSQHAQNNYKVQV</sequence>
<dbReference type="OrthoDB" id="129224at2759"/>
<name>A0A9W6YM80_9STRA</name>
<dbReference type="Proteomes" id="UP001165121">
    <property type="component" value="Unassembled WGS sequence"/>
</dbReference>
<evidence type="ECO:0000256" key="1">
    <source>
        <dbReference type="SAM" id="MobiDB-lite"/>
    </source>
</evidence>